<feature type="transmembrane region" description="Helical" evidence="1">
    <location>
        <begin position="134"/>
        <end position="152"/>
    </location>
</feature>
<evidence type="ECO:0000256" key="1">
    <source>
        <dbReference type="SAM" id="Phobius"/>
    </source>
</evidence>
<protein>
    <recommendedName>
        <fullName evidence="3">Post-GPI attachment to proteins factor 3</fullName>
    </recommendedName>
</protein>
<feature type="transmembrane region" description="Helical" evidence="1">
    <location>
        <begin position="71"/>
        <end position="90"/>
    </location>
</feature>
<evidence type="ECO:0008006" key="3">
    <source>
        <dbReference type="Google" id="ProtNLM"/>
    </source>
</evidence>
<dbReference type="EMBL" id="HBGE01104591">
    <property type="protein sequence ID" value="CAD9185548.1"/>
    <property type="molecule type" value="Transcribed_RNA"/>
</dbReference>
<proteinExistence type="predicted"/>
<keyword evidence="1" id="KW-1133">Transmembrane helix</keyword>
<feature type="transmembrane region" description="Helical" evidence="1">
    <location>
        <begin position="37"/>
        <end position="56"/>
    </location>
</feature>
<name>A0A7S1S6B1_ALECA</name>
<feature type="transmembrane region" description="Helical" evidence="1">
    <location>
        <begin position="185"/>
        <end position="204"/>
    </location>
</feature>
<feature type="transmembrane region" description="Helical" evidence="1">
    <location>
        <begin position="111"/>
        <end position="128"/>
    </location>
</feature>
<accession>A0A7S1S6B1</accession>
<sequence length="234" mass="26327">MPSDGLVRRSVACPPDKRSLDVPGAARKVQRKEGGRFWQEIFNAATMLLPSIYVLSCSHAAASRARFPEGVWVTALATYAHCIASVIFHLECARRDRWDWDFDHFRSPFRVLDLTFIHASCVAYGFALSRGDTLFNVVCFLANLACVARLHWRLMRRLPGTPADSHRIVGNIAVYTMPMLMRGDLANYCCLMLCYGLSGVFWTLNERLCGWGHGLFHVMLLPCAHYVLQSATLA</sequence>
<organism evidence="2">
    <name type="scientific">Alexandrium catenella</name>
    <name type="common">Red tide dinoflagellate</name>
    <name type="synonym">Gonyaulax catenella</name>
    <dbReference type="NCBI Taxonomy" id="2925"/>
    <lineage>
        <taxon>Eukaryota</taxon>
        <taxon>Sar</taxon>
        <taxon>Alveolata</taxon>
        <taxon>Dinophyceae</taxon>
        <taxon>Gonyaulacales</taxon>
        <taxon>Pyrocystaceae</taxon>
        <taxon>Alexandrium</taxon>
    </lineage>
</organism>
<gene>
    <name evidence="2" type="ORF">ACAT0790_LOCUS62322</name>
</gene>
<evidence type="ECO:0000313" key="2">
    <source>
        <dbReference type="EMBL" id="CAD9185548.1"/>
    </source>
</evidence>
<dbReference type="AlphaFoldDB" id="A0A7S1S6B1"/>
<keyword evidence="1" id="KW-0812">Transmembrane</keyword>
<keyword evidence="1" id="KW-0472">Membrane</keyword>
<reference evidence="2" key="1">
    <citation type="submission" date="2021-01" db="EMBL/GenBank/DDBJ databases">
        <authorList>
            <person name="Corre E."/>
            <person name="Pelletier E."/>
            <person name="Niang G."/>
            <person name="Scheremetjew M."/>
            <person name="Finn R."/>
            <person name="Kale V."/>
            <person name="Holt S."/>
            <person name="Cochrane G."/>
            <person name="Meng A."/>
            <person name="Brown T."/>
            <person name="Cohen L."/>
        </authorList>
    </citation>
    <scope>NUCLEOTIDE SEQUENCE</scope>
    <source>
        <strain evidence="2">OF101</strain>
    </source>
</reference>